<keyword evidence="2" id="KW-0560">Oxidoreductase</keyword>
<dbReference type="RefSeq" id="WP_128628423.1">
    <property type="nucleotide sequence ID" value="NZ_RKST01000032.1"/>
</dbReference>
<reference evidence="6 7" key="1">
    <citation type="submission" date="2018-11" db="EMBL/GenBank/DDBJ databases">
        <title>Pseudaminobacter arsenicus sp. nov., an arsenic-resistant bacterium isolated from arsenic-rich aquifers.</title>
        <authorList>
            <person name="Mu Y."/>
        </authorList>
    </citation>
    <scope>NUCLEOTIDE SEQUENCE [LARGE SCALE GENOMIC DNA]</scope>
    <source>
        <strain evidence="6 7">CB3</strain>
    </source>
</reference>
<proteinExistence type="predicted"/>
<dbReference type="SUPFAM" id="SSF49503">
    <property type="entry name" value="Cupredoxins"/>
    <property type="match status" value="3"/>
</dbReference>
<dbReference type="CDD" id="cd13885">
    <property type="entry name" value="CuRO_2_CumA_like"/>
    <property type="match status" value="1"/>
</dbReference>
<evidence type="ECO:0000313" key="7">
    <source>
        <dbReference type="Proteomes" id="UP000281647"/>
    </source>
</evidence>
<evidence type="ECO:0000259" key="4">
    <source>
        <dbReference type="Pfam" id="PF07731"/>
    </source>
</evidence>
<dbReference type="EMBL" id="RKST01000032">
    <property type="protein sequence ID" value="RUM95727.1"/>
    <property type="molecule type" value="Genomic_DNA"/>
</dbReference>
<keyword evidence="7" id="KW-1185">Reference proteome</keyword>
<dbReference type="GO" id="GO:0005507">
    <property type="term" value="F:copper ion binding"/>
    <property type="evidence" value="ECO:0007669"/>
    <property type="project" value="InterPro"/>
</dbReference>
<dbReference type="InterPro" id="IPR008972">
    <property type="entry name" value="Cupredoxin"/>
</dbReference>
<dbReference type="InterPro" id="IPR002355">
    <property type="entry name" value="Cu_oxidase_Cu_BS"/>
</dbReference>
<dbReference type="PROSITE" id="PS00080">
    <property type="entry name" value="MULTICOPPER_OXIDASE2"/>
    <property type="match status" value="1"/>
</dbReference>
<dbReference type="CDD" id="cd13861">
    <property type="entry name" value="CuRO_1_CumA_like"/>
    <property type="match status" value="1"/>
</dbReference>
<evidence type="ECO:0000259" key="5">
    <source>
        <dbReference type="Pfam" id="PF07732"/>
    </source>
</evidence>
<dbReference type="GO" id="GO:0016491">
    <property type="term" value="F:oxidoreductase activity"/>
    <property type="evidence" value="ECO:0007669"/>
    <property type="project" value="UniProtKB-KW"/>
</dbReference>
<dbReference type="InterPro" id="IPR006311">
    <property type="entry name" value="TAT_signal"/>
</dbReference>
<feature type="domain" description="Plastocyanin-like" evidence="5">
    <location>
        <begin position="56"/>
        <end position="162"/>
    </location>
</feature>
<evidence type="ECO:0000256" key="1">
    <source>
        <dbReference type="ARBA" id="ARBA00022723"/>
    </source>
</evidence>
<sequence length="507" mass="55694">MSDSRMPTLTRRAFIASGAALSAGAMLPLQSNARAAGAREFRLRAEQGRARIVPEPYGDTSVWCYDGSVPGPELRVKQGERLRITVENGLAEDTTVHWHGVRVPNAMDGVPHLTQAPISAGKDFVYEFDAVDAGTFWYHPHQRSFEQVGRGLYGALIVEEPEPIRVDRDIVWVLSDWRLTEAADIRDDFGNMHDAMHGGRVGNAVTINGRIPEAVAVRTGERIRLRLINAANARIFGLDFGGHEPIIVALDGQPVEPHAPDGGLVVLGPAMRADIILDMTGNPGSRVTVQDRFYEGLEYRLVDLVYADTSVRDKTPDWPIALPPNPLPEPDLATAIRHDITFNGGMMGAMVMQEMGGSMGESEGSPNPTEGMMGNMGKDSSMGGMMGNMGMMMDMMHKGGIWFINGVAAEGHVMEPMFTLARDRSHVIAMTNATAWHHPIHLHGHSFRVISRNGQPTRHREWQDTVLMAPREKVEIAFVADNPGDWMIHCHILEHQAAGMMGVFRVA</sequence>
<dbReference type="OrthoDB" id="9757546at2"/>
<dbReference type="Proteomes" id="UP000281647">
    <property type="component" value="Unassembled WGS sequence"/>
</dbReference>
<dbReference type="InterPro" id="IPR001117">
    <property type="entry name" value="Cu-oxidase_2nd"/>
</dbReference>
<dbReference type="InterPro" id="IPR011706">
    <property type="entry name" value="Cu-oxidase_C"/>
</dbReference>
<keyword evidence="1" id="KW-0479">Metal-binding</keyword>
<dbReference type="Gene3D" id="2.60.40.420">
    <property type="entry name" value="Cupredoxins - blue copper proteins"/>
    <property type="match status" value="3"/>
</dbReference>
<dbReference type="CDD" id="cd13906">
    <property type="entry name" value="CuRO_3_CumA_like"/>
    <property type="match status" value="1"/>
</dbReference>
<dbReference type="InterPro" id="IPR045087">
    <property type="entry name" value="Cu-oxidase_fam"/>
</dbReference>
<dbReference type="PROSITE" id="PS51318">
    <property type="entry name" value="TAT"/>
    <property type="match status" value="1"/>
</dbReference>
<dbReference type="AlphaFoldDB" id="A0A432V0J7"/>
<feature type="domain" description="Plastocyanin-like" evidence="4">
    <location>
        <begin position="410"/>
        <end position="506"/>
    </location>
</feature>
<dbReference type="PANTHER" id="PTHR11709">
    <property type="entry name" value="MULTI-COPPER OXIDASE"/>
    <property type="match status" value="1"/>
</dbReference>
<name>A0A432V0J7_9HYPH</name>
<dbReference type="Pfam" id="PF07732">
    <property type="entry name" value="Cu-oxidase_3"/>
    <property type="match status" value="1"/>
</dbReference>
<comment type="caution">
    <text evidence="6">The sequence shown here is derived from an EMBL/GenBank/DDBJ whole genome shotgun (WGS) entry which is preliminary data.</text>
</comment>
<accession>A0A432V0J7</accession>
<gene>
    <name evidence="6" type="ORF">EET67_21625</name>
</gene>
<organism evidence="6 7">
    <name type="scientific">Borborobacter arsenicus</name>
    <dbReference type="NCBI Taxonomy" id="1851146"/>
    <lineage>
        <taxon>Bacteria</taxon>
        <taxon>Pseudomonadati</taxon>
        <taxon>Pseudomonadota</taxon>
        <taxon>Alphaproteobacteria</taxon>
        <taxon>Hyphomicrobiales</taxon>
        <taxon>Phyllobacteriaceae</taxon>
        <taxon>Borborobacter</taxon>
    </lineage>
</organism>
<evidence type="ECO:0000256" key="2">
    <source>
        <dbReference type="ARBA" id="ARBA00023002"/>
    </source>
</evidence>
<protein>
    <submittedName>
        <fullName evidence="6">Multicopper oxidase family protein</fullName>
    </submittedName>
</protein>
<evidence type="ECO:0000313" key="6">
    <source>
        <dbReference type="EMBL" id="RUM95727.1"/>
    </source>
</evidence>
<dbReference type="Pfam" id="PF07731">
    <property type="entry name" value="Cu-oxidase_2"/>
    <property type="match status" value="1"/>
</dbReference>
<dbReference type="PROSITE" id="PS00079">
    <property type="entry name" value="MULTICOPPER_OXIDASE1"/>
    <property type="match status" value="1"/>
</dbReference>
<dbReference type="Pfam" id="PF00394">
    <property type="entry name" value="Cu-oxidase"/>
    <property type="match status" value="1"/>
</dbReference>
<evidence type="ECO:0000259" key="3">
    <source>
        <dbReference type="Pfam" id="PF00394"/>
    </source>
</evidence>
<dbReference type="InterPro" id="IPR033138">
    <property type="entry name" value="Cu_oxidase_CS"/>
</dbReference>
<feature type="domain" description="Plastocyanin-like" evidence="3">
    <location>
        <begin position="169"/>
        <end position="280"/>
    </location>
</feature>
<dbReference type="InterPro" id="IPR011707">
    <property type="entry name" value="Cu-oxidase-like_N"/>
</dbReference>